<keyword evidence="7 9" id="KW-0811">Translocation</keyword>
<evidence type="ECO:0000256" key="5">
    <source>
        <dbReference type="ARBA" id="ARBA00022927"/>
    </source>
</evidence>
<evidence type="ECO:0000256" key="1">
    <source>
        <dbReference type="ARBA" id="ARBA00004370"/>
    </source>
</evidence>
<keyword evidence="2 9" id="KW-0813">Transport</keyword>
<dbReference type="PROSITE" id="PS01067">
    <property type="entry name" value="SECE_SEC61G"/>
    <property type="match status" value="1"/>
</dbReference>
<name>A0A0G0AR29_9BACT</name>
<comment type="similarity">
    <text evidence="9">Belongs to the SecE/SEC61-gamma family.</text>
</comment>
<dbReference type="HAMAP" id="MF_00422">
    <property type="entry name" value="SecE"/>
    <property type="match status" value="1"/>
</dbReference>
<evidence type="ECO:0000313" key="11">
    <source>
        <dbReference type="Proteomes" id="UP000034927"/>
    </source>
</evidence>
<dbReference type="GO" id="GO:0009306">
    <property type="term" value="P:protein secretion"/>
    <property type="evidence" value="ECO:0007669"/>
    <property type="project" value="UniProtKB-UniRule"/>
</dbReference>
<accession>A0A0G0AR29</accession>
<comment type="subcellular location">
    <subcellularLocation>
        <location evidence="9">Cell membrane</location>
        <topology evidence="9">Single-pass membrane protein</topology>
    </subcellularLocation>
    <subcellularLocation>
        <location evidence="1">Membrane</location>
    </subcellularLocation>
</comment>
<dbReference type="GO" id="GO:0043952">
    <property type="term" value="P:protein transport by the Sec complex"/>
    <property type="evidence" value="ECO:0007669"/>
    <property type="project" value="UniProtKB-UniRule"/>
</dbReference>
<evidence type="ECO:0000256" key="4">
    <source>
        <dbReference type="ARBA" id="ARBA00022692"/>
    </source>
</evidence>
<evidence type="ECO:0000256" key="9">
    <source>
        <dbReference type="HAMAP-Rule" id="MF_00422"/>
    </source>
</evidence>
<dbReference type="InterPro" id="IPR005807">
    <property type="entry name" value="SecE_bac"/>
</dbReference>
<dbReference type="GO" id="GO:0008320">
    <property type="term" value="F:protein transmembrane transporter activity"/>
    <property type="evidence" value="ECO:0007669"/>
    <property type="project" value="UniProtKB-UniRule"/>
</dbReference>
<dbReference type="PANTHER" id="PTHR33910:SF1">
    <property type="entry name" value="PROTEIN TRANSLOCASE SUBUNIT SECE"/>
    <property type="match status" value="1"/>
</dbReference>
<evidence type="ECO:0000256" key="7">
    <source>
        <dbReference type="ARBA" id="ARBA00023010"/>
    </source>
</evidence>
<dbReference type="EMBL" id="LBPO01000002">
    <property type="protein sequence ID" value="KKP59453.1"/>
    <property type="molecule type" value="Genomic_DNA"/>
</dbReference>
<dbReference type="PANTHER" id="PTHR33910">
    <property type="entry name" value="PROTEIN TRANSLOCASE SUBUNIT SECE"/>
    <property type="match status" value="1"/>
</dbReference>
<keyword evidence="5 9" id="KW-0653">Protein transport</keyword>
<reference evidence="10 11" key="1">
    <citation type="journal article" date="2015" name="Nature">
        <title>rRNA introns, odd ribosomes, and small enigmatic genomes across a large radiation of phyla.</title>
        <authorList>
            <person name="Brown C.T."/>
            <person name="Hug L.A."/>
            <person name="Thomas B.C."/>
            <person name="Sharon I."/>
            <person name="Castelle C.J."/>
            <person name="Singh A."/>
            <person name="Wilkins M.J."/>
            <person name="Williams K.H."/>
            <person name="Banfield J.F."/>
        </authorList>
    </citation>
    <scope>NUCLEOTIDE SEQUENCE [LARGE SCALE GENOMIC DNA]</scope>
</reference>
<gene>
    <name evidence="9" type="primary">secE</name>
    <name evidence="10" type="ORF">UR53_C0002G0067</name>
</gene>
<dbReference type="Proteomes" id="UP000034927">
    <property type="component" value="Unassembled WGS sequence"/>
</dbReference>
<comment type="function">
    <text evidence="9">Essential subunit of the Sec protein translocation channel SecYEG. Clamps together the 2 halves of SecY. May contact the channel plug during translocation.</text>
</comment>
<proteinExistence type="inferred from homology"/>
<comment type="caution">
    <text evidence="10">The sequence shown here is derived from an EMBL/GenBank/DDBJ whole genome shotgun (WGS) entry which is preliminary data.</text>
</comment>
<protein>
    <recommendedName>
        <fullName evidence="9">Protein translocase subunit SecE</fullName>
    </recommendedName>
</protein>
<keyword evidence="3 9" id="KW-1003">Cell membrane</keyword>
<dbReference type="AlphaFoldDB" id="A0A0G0AR29"/>
<keyword evidence="6 9" id="KW-1133">Transmembrane helix</keyword>
<dbReference type="GO" id="GO:0065002">
    <property type="term" value="P:intracellular protein transmembrane transport"/>
    <property type="evidence" value="ECO:0007669"/>
    <property type="project" value="UniProtKB-UniRule"/>
</dbReference>
<dbReference type="NCBIfam" id="TIGR00964">
    <property type="entry name" value="secE_bact"/>
    <property type="match status" value="1"/>
</dbReference>
<evidence type="ECO:0000256" key="2">
    <source>
        <dbReference type="ARBA" id="ARBA00022448"/>
    </source>
</evidence>
<evidence type="ECO:0000256" key="6">
    <source>
        <dbReference type="ARBA" id="ARBA00022989"/>
    </source>
</evidence>
<dbReference type="GO" id="GO:0005886">
    <property type="term" value="C:plasma membrane"/>
    <property type="evidence" value="ECO:0007669"/>
    <property type="project" value="UniProtKB-SubCell"/>
</dbReference>
<evidence type="ECO:0000256" key="8">
    <source>
        <dbReference type="ARBA" id="ARBA00023136"/>
    </source>
</evidence>
<keyword evidence="8 9" id="KW-0472">Membrane</keyword>
<dbReference type="Pfam" id="PF00584">
    <property type="entry name" value="SecE"/>
    <property type="match status" value="1"/>
</dbReference>
<dbReference type="InterPro" id="IPR038379">
    <property type="entry name" value="SecE_sf"/>
</dbReference>
<evidence type="ECO:0000256" key="3">
    <source>
        <dbReference type="ARBA" id="ARBA00022475"/>
    </source>
</evidence>
<organism evidence="10 11">
    <name type="scientific">Candidatus Magasanikbacteria bacterium GW2011_GWC2_34_16</name>
    <dbReference type="NCBI Taxonomy" id="1619045"/>
    <lineage>
        <taxon>Bacteria</taxon>
        <taxon>Candidatus Magasanikiibacteriota</taxon>
    </lineage>
</organism>
<sequence length="64" mass="7206">MNIATSIKNYFIGSYAEMKKVSWPTKKQTVNYSLLVIGMSVGVAITFAILDYIFNWGITALIIR</sequence>
<dbReference type="GO" id="GO:0006605">
    <property type="term" value="P:protein targeting"/>
    <property type="evidence" value="ECO:0007669"/>
    <property type="project" value="UniProtKB-UniRule"/>
</dbReference>
<dbReference type="Gene3D" id="1.20.5.1030">
    <property type="entry name" value="Preprotein translocase secy subunit"/>
    <property type="match status" value="1"/>
</dbReference>
<feature type="transmembrane region" description="Helical" evidence="9">
    <location>
        <begin position="32"/>
        <end position="54"/>
    </location>
</feature>
<keyword evidence="4 9" id="KW-0812">Transmembrane</keyword>
<comment type="subunit">
    <text evidence="9">Component of the Sec protein translocase complex. Heterotrimer consisting of SecY, SecE and SecG subunits. The heterotrimers can form oligomers, although 1 heterotrimer is thought to be able to translocate proteins. Interacts with the ribosome. Interacts with SecDF, and other proteins may be involved. Interacts with SecA.</text>
</comment>
<dbReference type="InterPro" id="IPR001901">
    <property type="entry name" value="Translocase_SecE/Sec61-g"/>
</dbReference>
<evidence type="ECO:0000313" key="10">
    <source>
        <dbReference type="EMBL" id="KKP59453.1"/>
    </source>
</evidence>